<sequence length="553" mass="64651">MKRRTVPAFQSRRRSMNNYKQELIRSVRKKLETWLYQESIRQNELVQFLHSISQTAAVIGLDRACDMAQSLMSQMNENDEKEWTKESIQELLNPLISIFYYEEYPELNEVIEQKEGLYDKKLILLIDDDSSFIMFLKDVLGEIGWVVMAAADSDRALHSYYDLRPDCVMIATHIQDNNGLDVLVALKEGMRQQFVPTIIITRDPSKETRVKSYRLGADDYIPVPCEMDEFIVRVNRQLERKQAIDDVMLLDELTRVYNRKYLQPSFERMVSQFKRRKVVFSMALIDLDCFKQVNEKHGHMAGDHVLVNFARMVKNTLRQSDIIIRYGSDEFLLLLPGAQAKDAKQVLDRIRLSFSQEKFADVRPDQTFQCTFSAGVHEIQEDELDLKRNIEIVGQALYEAKQEGRNMVKIVPVNNIIYHQKHIHVGIVDDDPIIRTMLTDIIRKSKLTDDIILDIQTFKDGMEFFESNWYGESAEPYLIILDGMMPRMDGIEVLQKLRELSFQERFTIMMLTSRKSDQDISRALLLGADDYMTKPFKPLELETRIGHLIKRMK</sequence>
<dbReference type="GO" id="GO:1902201">
    <property type="term" value="P:negative regulation of bacterial-type flagellum-dependent cell motility"/>
    <property type="evidence" value="ECO:0007669"/>
    <property type="project" value="TreeGrafter"/>
</dbReference>
<dbReference type="Pfam" id="PF00990">
    <property type="entry name" value="GGDEF"/>
    <property type="match status" value="1"/>
</dbReference>
<comment type="caution">
    <text evidence="4">The sequence shown here is derived from an EMBL/GenBank/DDBJ whole genome shotgun (WGS) entry which is preliminary data.</text>
</comment>
<evidence type="ECO:0000256" key="1">
    <source>
        <dbReference type="PROSITE-ProRule" id="PRU00169"/>
    </source>
</evidence>
<organism evidence="4 5">
    <name type="scientific">Niallia endozanthoxylica</name>
    <dbReference type="NCBI Taxonomy" id="2036016"/>
    <lineage>
        <taxon>Bacteria</taxon>
        <taxon>Bacillati</taxon>
        <taxon>Bacillota</taxon>
        <taxon>Bacilli</taxon>
        <taxon>Bacillales</taxon>
        <taxon>Bacillaceae</taxon>
        <taxon>Niallia</taxon>
    </lineage>
</organism>
<dbReference type="InterPro" id="IPR043128">
    <property type="entry name" value="Rev_trsase/Diguanyl_cyclase"/>
</dbReference>
<feature type="domain" description="Response regulatory" evidence="2">
    <location>
        <begin position="122"/>
        <end position="238"/>
    </location>
</feature>
<dbReference type="PANTHER" id="PTHR45138">
    <property type="entry name" value="REGULATORY COMPONENTS OF SENSORY TRANSDUCTION SYSTEM"/>
    <property type="match status" value="1"/>
</dbReference>
<dbReference type="InterPro" id="IPR000160">
    <property type="entry name" value="GGDEF_dom"/>
</dbReference>
<dbReference type="PANTHER" id="PTHR45138:SF9">
    <property type="entry name" value="DIGUANYLATE CYCLASE DGCM-RELATED"/>
    <property type="match status" value="1"/>
</dbReference>
<feature type="domain" description="Response regulatory" evidence="2">
    <location>
        <begin position="424"/>
        <end position="549"/>
    </location>
</feature>
<gene>
    <name evidence="4" type="ORF">F4V44_00295</name>
</gene>
<dbReference type="CDD" id="cd17574">
    <property type="entry name" value="REC_OmpR"/>
    <property type="match status" value="1"/>
</dbReference>
<evidence type="ECO:0000259" key="3">
    <source>
        <dbReference type="PROSITE" id="PS50887"/>
    </source>
</evidence>
<comment type="caution">
    <text evidence="1">Lacks conserved residue(s) required for the propagation of feature annotation.</text>
</comment>
<dbReference type="SUPFAM" id="SSF55073">
    <property type="entry name" value="Nucleotide cyclase"/>
    <property type="match status" value="1"/>
</dbReference>
<feature type="modified residue" description="4-aspartylphosphate" evidence="1">
    <location>
        <position position="482"/>
    </location>
</feature>
<dbReference type="GO" id="GO:0005886">
    <property type="term" value="C:plasma membrane"/>
    <property type="evidence" value="ECO:0007669"/>
    <property type="project" value="TreeGrafter"/>
</dbReference>
<dbReference type="AlphaFoldDB" id="A0A5J5I8M7"/>
<dbReference type="EMBL" id="VYKL01000003">
    <property type="protein sequence ID" value="KAA9032384.1"/>
    <property type="molecule type" value="Genomic_DNA"/>
</dbReference>
<dbReference type="GO" id="GO:0052621">
    <property type="term" value="F:diguanylate cyclase activity"/>
    <property type="evidence" value="ECO:0007669"/>
    <property type="project" value="TreeGrafter"/>
</dbReference>
<dbReference type="CDD" id="cd00156">
    <property type="entry name" value="REC"/>
    <property type="match status" value="1"/>
</dbReference>
<evidence type="ECO:0000259" key="2">
    <source>
        <dbReference type="PROSITE" id="PS50110"/>
    </source>
</evidence>
<reference evidence="4 5" key="1">
    <citation type="submission" date="2019-09" db="EMBL/GenBank/DDBJ databases">
        <title>Whole genome sequences of isolates from the Mars Exploration Rovers.</title>
        <authorList>
            <person name="Seuylemezian A."/>
            <person name="Vaishampayan P."/>
        </authorList>
    </citation>
    <scope>NUCLEOTIDE SEQUENCE [LARGE SCALE GENOMIC DNA]</scope>
    <source>
        <strain evidence="4 5">MER_TA_151</strain>
    </source>
</reference>
<dbReference type="PROSITE" id="PS50110">
    <property type="entry name" value="RESPONSE_REGULATORY"/>
    <property type="match status" value="2"/>
</dbReference>
<accession>A0A5J5I8M7</accession>
<dbReference type="CDD" id="cd01949">
    <property type="entry name" value="GGDEF"/>
    <property type="match status" value="1"/>
</dbReference>
<proteinExistence type="predicted"/>
<keyword evidence="1" id="KW-0597">Phosphoprotein</keyword>
<dbReference type="NCBIfam" id="TIGR00254">
    <property type="entry name" value="GGDEF"/>
    <property type="match status" value="1"/>
</dbReference>
<dbReference type="InterPro" id="IPR011006">
    <property type="entry name" value="CheY-like_superfamily"/>
</dbReference>
<dbReference type="InterPro" id="IPR029787">
    <property type="entry name" value="Nucleotide_cyclase"/>
</dbReference>
<dbReference type="SUPFAM" id="SSF52172">
    <property type="entry name" value="CheY-like"/>
    <property type="match status" value="2"/>
</dbReference>
<dbReference type="SMART" id="SM00448">
    <property type="entry name" value="REC"/>
    <property type="match status" value="2"/>
</dbReference>
<dbReference type="Gene3D" id="3.40.50.2300">
    <property type="match status" value="2"/>
</dbReference>
<feature type="domain" description="GGDEF" evidence="3">
    <location>
        <begin position="278"/>
        <end position="413"/>
    </location>
</feature>
<dbReference type="GO" id="GO:0000160">
    <property type="term" value="P:phosphorelay signal transduction system"/>
    <property type="evidence" value="ECO:0007669"/>
    <property type="project" value="InterPro"/>
</dbReference>
<dbReference type="FunFam" id="3.30.70.270:FF:000001">
    <property type="entry name" value="Diguanylate cyclase domain protein"/>
    <property type="match status" value="1"/>
</dbReference>
<dbReference type="Proteomes" id="UP000326671">
    <property type="component" value="Unassembled WGS sequence"/>
</dbReference>
<dbReference type="Gene3D" id="3.30.70.270">
    <property type="match status" value="1"/>
</dbReference>
<dbReference type="InterPro" id="IPR001789">
    <property type="entry name" value="Sig_transdc_resp-reg_receiver"/>
</dbReference>
<dbReference type="GO" id="GO:0043709">
    <property type="term" value="P:cell adhesion involved in single-species biofilm formation"/>
    <property type="evidence" value="ECO:0007669"/>
    <property type="project" value="TreeGrafter"/>
</dbReference>
<protein>
    <submittedName>
        <fullName evidence="4">Diguanylate cyclase</fullName>
    </submittedName>
</protein>
<dbReference type="Pfam" id="PF00072">
    <property type="entry name" value="Response_reg"/>
    <property type="match status" value="2"/>
</dbReference>
<name>A0A5J5I8M7_9BACI</name>
<dbReference type="OrthoDB" id="9759607at2"/>
<evidence type="ECO:0000313" key="5">
    <source>
        <dbReference type="Proteomes" id="UP000326671"/>
    </source>
</evidence>
<dbReference type="InterPro" id="IPR050469">
    <property type="entry name" value="Diguanylate_Cyclase"/>
</dbReference>
<keyword evidence="5" id="KW-1185">Reference proteome</keyword>
<evidence type="ECO:0000313" key="4">
    <source>
        <dbReference type="EMBL" id="KAA9032384.1"/>
    </source>
</evidence>
<dbReference type="SMART" id="SM00267">
    <property type="entry name" value="GGDEF"/>
    <property type="match status" value="1"/>
</dbReference>
<dbReference type="PROSITE" id="PS50887">
    <property type="entry name" value="GGDEF"/>
    <property type="match status" value="1"/>
</dbReference>